<proteinExistence type="predicted"/>
<sequence>MKKLTAISLAFIAAIVLLSSFKTWNERVKGSGVVKTEDRSAGKFTGIATSGIFKVELTQGNSESIKLEAEDNILPIIETRNTNGTLEIFIKKGYNIQTNKDIKVFITMAELKRLSLSGACKVTSTNSFKGDKLNIDQSGASVVKLDVAMSNLMLALSGAAVVDLSGKANSMNIGASGGSHIRTTGLSTETVKIGSSGGSEIEVNAVKSLTVSSSGGSQVKYKGTPEVQQSLSGGASVSKY</sequence>
<dbReference type="Gene3D" id="2.160.20.120">
    <property type="match status" value="1"/>
</dbReference>
<evidence type="ECO:0000259" key="1">
    <source>
        <dbReference type="Pfam" id="PF10988"/>
    </source>
</evidence>
<organism evidence="2 3">
    <name type="scientific">Chitinophaga dinghuensis</name>
    <dbReference type="NCBI Taxonomy" id="1539050"/>
    <lineage>
        <taxon>Bacteria</taxon>
        <taxon>Pseudomonadati</taxon>
        <taxon>Bacteroidota</taxon>
        <taxon>Chitinophagia</taxon>
        <taxon>Chitinophagales</taxon>
        <taxon>Chitinophagaceae</taxon>
        <taxon>Chitinophaga</taxon>
    </lineage>
</organism>
<dbReference type="EMBL" id="QLMA01000001">
    <property type="protein sequence ID" value="RAJ88201.1"/>
    <property type="molecule type" value="Genomic_DNA"/>
</dbReference>
<protein>
    <submittedName>
        <fullName evidence="2">Putative autotransporter adhesin-like protein</fullName>
    </submittedName>
</protein>
<dbReference type="Proteomes" id="UP000249819">
    <property type="component" value="Unassembled WGS sequence"/>
</dbReference>
<evidence type="ECO:0000313" key="2">
    <source>
        <dbReference type="EMBL" id="RAJ88201.1"/>
    </source>
</evidence>
<dbReference type="Pfam" id="PF10988">
    <property type="entry name" value="DUF2807"/>
    <property type="match status" value="1"/>
</dbReference>
<feature type="domain" description="Putative auto-transporter adhesin head GIN" evidence="1">
    <location>
        <begin position="44"/>
        <end position="225"/>
    </location>
</feature>
<reference evidence="2 3" key="1">
    <citation type="submission" date="2018-06" db="EMBL/GenBank/DDBJ databases">
        <title>Genomic Encyclopedia of Archaeal and Bacterial Type Strains, Phase II (KMG-II): from individual species to whole genera.</title>
        <authorList>
            <person name="Goeker M."/>
        </authorList>
    </citation>
    <scope>NUCLEOTIDE SEQUENCE [LARGE SCALE GENOMIC DNA]</scope>
    <source>
        <strain evidence="2 3">DSM 29821</strain>
    </source>
</reference>
<name>A0A327WF66_9BACT</name>
<evidence type="ECO:0000313" key="3">
    <source>
        <dbReference type="Proteomes" id="UP000249819"/>
    </source>
</evidence>
<keyword evidence="3" id="KW-1185">Reference proteome</keyword>
<dbReference type="InterPro" id="IPR021255">
    <property type="entry name" value="DUF2807"/>
</dbReference>
<dbReference type="OrthoDB" id="5585143at2"/>
<comment type="caution">
    <text evidence="2">The sequence shown here is derived from an EMBL/GenBank/DDBJ whole genome shotgun (WGS) entry which is preliminary data.</text>
</comment>
<gene>
    <name evidence="2" type="ORF">CLV59_101968</name>
</gene>
<accession>A0A327WF66</accession>
<dbReference type="AlphaFoldDB" id="A0A327WF66"/>
<dbReference type="RefSeq" id="WP_111590845.1">
    <property type="nucleotide sequence ID" value="NZ_QLMA01000001.1"/>
</dbReference>